<dbReference type="EMBL" id="CM000882">
    <property type="protein sequence ID" value="PNT69701.1"/>
    <property type="molecule type" value="Genomic_DNA"/>
</dbReference>
<dbReference type="InterPro" id="IPR002182">
    <property type="entry name" value="NB-ARC"/>
</dbReference>
<proteinExistence type="inferred from homology"/>
<evidence type="ECO:0008006" key="13">
    <source>
        <dbReference type="Google" id="ProtNLM"/>
    </source>
</evidence>
<evidence type="ECO:0000256" key="3">
    <source>
        <dbReference type="ARBA" id="ARBA00022737"/>
    </source>
</evidence>
<reference evidence="11" key="3">
    <citation type="submission" date="2018-08" db="UniProtKB">
        <authorList>
            <consortium name="EnsemblPlants"/>
        </authorList>
    </citation>
    <scope>IDENTIFICATION</scope>
    <source>
        <strain evidence="11">cv. Bd21</strain>
    </source>
</reference>
<evidence type="ECO:0000259" key="9">
    <source>
        <dbReference type="Pfam" id="PF23598"/>
    </source>
</evidence>
<keyword evidence="12" id="KW-1185">Reference proteome</keyword>
<dbReference type="GeneID" id="100836166"/>
<dbReference type="PANTHER" id="PTHR23155">
    <property type="entry name" value="DISEASE RESISTANCE PROTEIN RP"/>
    <property type="match status" value="1"/>
</dbReference>
<gene>
    <name evidence="11" type="primary">LOC100836166</name>
    <name evidence="10" type="ORF">BRADI_3g60250v3</name>
</gene>
<evidence type="ECO:0000256" key="4">
    <source>
        <dbReference type="ARBA" id="ARBA00022741"/>
    </source>
</evidence>
<dbReference type="SUPFAM" id="SSF52047">
    <property type="entry name" value="RNI-like"/>
    <property type="match status" value="1"/>
</dbReference>
<dbReference type="Proteomes" id="UP000008810">
    <property type="component" value="Chromosome 3"/>
</dbReference>
<name>A0A2K2D613_BRADI</name>
<keyword evidence="6" id="KW-0175">Coiled coil</keyword>
<organism evidence="10">
    <name type="scientific">Brachypodium distachyon</name>
    <name type="common">Purple false brome</name>
    <name type="synonym">Trachynia distachya</name>
    <dbReference type="NCBI Taxonomy" id="15368"/>
    <lineage>
        <taxon>Eukaryota</taxon>
        <taxon>Viridiplantae</taxon>
        <taxon>Streptophyta</taxon>
        <taxon>Embryophyta</taxon>
        <taxon>Tracheophyta</taxon>
        <taxon>Spermatophyta</taxon>
        <taxon>Magnoliopsida</taxon>
        <taxon>Liliopsida</taxon>
        <taxon>Poales</taxon>
        <taxon>Poaceae</taxon>
        <taxon>BOP clade</taxon>
        <taxon>Pooideae</taxon>
        <taxon>Stipodae</taxon>
        <taxon>Brachypodieae</taxon>
        <taxon>Brachypodium</taxon>
    </lineage>
</organism>
<dbReference type="InterPro" id="IPR055414">
    <property type="entry name" value="LRR_R13L4/SHOC2-like"/>
</dbReference>
<comment type="similarity">
    <text evidence="1">Belongs to the disease resistance NB-LRR family.</text>
</comment>
<dbReference type="PANTHER" id="PTHR23155:SF1135">
    <property type="entry name" value="OS08G0246300 PROTEIN"/>
    <property type="match status" value="1"/>
</dbReference>
<evidence type="ECO:0000256" key="2">
    <source>
        <dbReference type="ARBA" id="ARBA00022614"/>
    </source>
</evidence>
<sequence>MADFAIGLTRKAVEVTLGRVTSALEEEAEVKERVAKDLAFITGEFQMMQSFLGVVSNGDDDDQVLRTWVRQLRDLAFDVEDWVELVVHLDDDPWAWCRRVVAPLPPCLTQLVLRPRPLDEAADEIKLLKARVQEVSQRHTRYKLITTTSSSSDKPAAGASVVPAPPFTILREAWETAAECGLRLGLHDLITGTDADPGVISAWSSSAAGGPGAALVQGILIRAYGDPKVCQGFKRRAWVKLQTDHPNFVDRHDFCKKSLLAQFYPDDDGDHDQIDLQRLNKEKYLVILEQVSSVAQWDAIRKCLPPDTSNGSRIVVSTAQLGVALYCTGEPHTVLSDLSWSSDGQPLCAVFRNKNKKNGEKTARSAAFRQEKARDKKEHILGRASERKSLERRLQRKKVAFVSVWGIAGVGKSTLVRSIYHSQVPKKRFAMFSWVDVPAKFHLTDLSWHLLLDFHSNNSDNKEAAAIGIMEGQDPVQECCKILRQYRCLVVIDGLRSTHDWDLIKHAFSSVMHTNKSCIVVISNEKNVAEHVIRDIAGSQPLVIKCLPDDVSRTIFTEVPPKCIKGLAPGDGMDRLTVRAIAISGGLPKVIATLGRELESATSDRHAHNILDNYRRNDSLRGVFSWMQSYFDACSDSVKPCIFYVSVFPMKQDIRRRRLVTRWIAEGYSRDRFGGTAEDWDISGGRSDCATADENGEKYFSDLIALSIIQQFTTSNVCQINGFFHGYITSRPMEDNLVCALEGHCKLNSQRTGQHLTIRSDWDRDMKVFQSMDFTRLRSLTVFGKWESFFISDQMERLRVLDLEDADGVEDRHLEKMVKQLTRLKFLSLRGCKRINRLPGSLGGMRQLQTLDVRHTPIAILPPEICKLAMLQYIRAGNTKPWYEGDGIVRIQPRAGEDWKTTPLQEGDGIRGVEVPPGIGNLAALHTLGVVNVSRLLELEGLKKLTQLHRLKVSGIKRGNIKQFFCAISGHRHLESLSVRLEENMQPGILETVAPPPKTLRNLKLYGEHAHNLKLWIKLFQSVKFWDIEMVVTTGEDLRPLDELLVNKKKVLRRLCVKLVQDNLHLDLCLPDR</sequence>
<dbReference type="Gene3D" id="1.20.5.4130">
    <property type="match status" value="1"/>
</dbReference>
<evidence type="ECO:0000259" key="8">
    <source>
        <dbReference type="Pfam" id="PF18052"/>
    </source>
</evidence>
<dbReference type="InterPro" id="IPR041118">
    <property type="entry name" value="Rx_N"/>
</dbReference>
<dbReference type="PRINTS" id="PR00364">
    <property type="entry name" value="DISEASERSIST"/>
</dbReference>
<dbReference type="SUPFAM" id="SSF52540">
    <property type="entry name" value="P-loop containing nucleoside triphosphate hydrolases"/>
    <property type="match status" value="1"/>
</dbReference>
<dbReference type="InterPro" id="IPR038005">
    <property type="entry name" value="RX-like_CC"/>
</dbReference>
<evidence type="ECO:0000256" key="5">
    <source>
        <dbReference type="ARBA" id="ARBA00022821"/>
    </source>
</evidence>
<protein>
    <recommendedName>
        <fullName evidence="13">NB-ARC domain-containing protein</fullName>
    </recommendedName>
</protein>
<feature type="domain" description="Disease resistance N-terminal" evidence="8">
    <location>
        <begin position="12"/>
        <end position="88"/>
    </location>
</feature>
<dbReference type="InterPro" id="IPR027417">
    <property type="entry name" value="P-loop_NTPase"/>
</dbReference>
<keyword evidence="3" id="KW-0677">Repeat</keyword>
<evidence type="ECO:0000313" key="11">
    <source>
        <dbReference type="EnsemblPlants" id="PNT69701"/>
    </source>
</evidence>
<dbReference type="EnsemblPlants" id="PNT69701">
    <property type="protein sequence ID" value="PNT69701"/>
    <property type="gene ID" value="BRADI_3g60250v3"/>
</dbReference>
<evidence type="ECO:0000259" key="7">
    <source>
        <dbReference type="Pfam" id="PF00931"/>
    </source>
</evidence>
<dbReference type="GO" id="GO:0098542">
    <property type="term" value="P:defense response to other organism"/>
    <property type="evidence" value="ECO:0000318"/>
    <property type="project" value="GO_Central"/>
</dbReference>
<dbReference type="InterPro" id="IPR044974">
    <property type="entry name" value="Disease_R_plants"/>
</dbReference>
<keyword evidence="2" id="KW-0433">Leucine-rich repeat</keyword>
<dbReference type="RefSeq" id="XP_014757050.1">
    <property type="nucleotide sequence ID" value="XM_014901564.2"/>
</dbReference>
<evidence type="ECO:0000313" key="10">
    <source>
        <dbReference type="EMBL" id="PNT69701.1"/>
    </source>
</evidence>
<dbReference type="CDD" id="cd14798">
    <property type="entry name" value="RX-CC_like"/>
    <property type="match status" value="1"/>
</dbReference>
<accession>A0A2K2D613</accession>
<feature type="domain" description="NB-ARC" evidence="7">
    <location>
        <begin position="390"/>
        <end position="557"/>
    </location>
</feature>
<dbReference type="InterPro" id="IPR032675">
    <property type="entry name" value="LRR_dom_sf"/>
</dbReference>
<reference evidence="10" key="2">
    <citation type="submission" date="2017-06" db="EMBL/GenBank/DDBJ databases">
        <title>WGS assembly of Brachypodium distachyon.</title>
        <authorList>
            <consortium name="The International Brachypodium Initiative"/>
            <person name="Lucas S."/>
            <person name="Harmon-Smith M."/>
            <person name="Lail K."/>
            <person name="Tice H."/>
            <person name="Grimwood J."/>
            <person name="Bruce D."/>
            <person name="Barry K."/>
            <person name="Shu S."/>
            <person name="Lindquist E."/>
            <person name="Wang M."/>
            <person name="Pitluck S."/>
            <person name="Vogel J.P."/>
            <person name="Garvin D.F."/>
            <person name="Mockler T.C."/>
            <person name="Schmutz J."/>
            <person name="Rokhsar D."/>
            <person name="Bevan M.W."/>
        </authorList>
    </citation>
    <scope>NUCLEOTIDE SEQUENCE</scope>
    <source>
        <strain evidence="10">Bd21</strain>
    </source>
</reference>
<dbReference type="Gene3D" id="3.40.50.300">
    <property type="entry name" value="P-loop containing nucleotide triphosphate hydrolases"/>
    <property type="match status" value="1"/>
</dbReference>
<evidence type="ECO:0000256" key="1">
    <source>
        <dbReference type="ARBA" id="ARBA00008894"/>
    </source>
</evidence>
<dbReference type="Gramene" id="PNT69701">
    <property type="protein sequence ID" value="PNT69701"/>
    <property type="gene ID" value="BRADI_3g60250v3"/>
</dbReference>
<dbReference type="Gene3D" id="3.80.10.10">
    <property type="entry name" value="Ribonuclease Inhibitor"/>
    <property type="match status" value="1"/>
</dbReference>
<dbReference type="Pfam" id="PF23598">
    <property type="entry name" value="LRR_14"/>
    <property type="match status" value="1"/>
</dbReference>
<dbReference type="KEGG" id="bdi:100836166"/>
<dbReference type="AlphaFoldDB" id="A0A2K2D613"/>
<evidence type="ECO:0000256" key="6">
    <source>
        <dbReference type="ARBA" id="ARBA00023054"/>
    </source>
</evidence>
<keyword evidence="5" id="KW-0611">Plant defense</keyword>
<feature type="domain" description="Disease resistance R13L4/SHOC-2-like LRR" evidence="9">
    <location>
        <begin position="777"/>
        <end position="879"/>
    </location>
</feature>
<dbReference type="GO" id="GO:0043531">
    <property type="term" value="F:ADP binding"/>
    <property type="evidence" value="ECO:0007669"/>
    <property type="project" value="InterPro"/>
</dbReference>
<dbReference type="Pfam" id="PF00931">
    <property type="entry name" value="NB-ARC"/>
    <property type="match status" value="1"/>
</dbReference>
<dbReference type="ExpressionAtlas" id="A0A2K2D613">
    <property type="expression patterns" value="baseline and differential"/>
</dbReference>
<reference evidence="10 11" key="1">
    <citation type="journal article" date="2010" name="Nature">
        <title>Genome sequencing and analysis of the model grass Brachypodium distachyon.</title>
        <authorList>
            <consortium name="International Brachypodium Initiative"/>
        </authorList>
    </citation>
    <scope>NUCLEOTIDE SEQUENCE [LARGE SCALE GENOMIC DNA]</scope>
    <source>
        <strain evidence="10 11">Bd21</strain>
    </source>
</reference>
<dbReference type="Pfam" id="PF18052">
    <property type="entry name" value="Rx_N"/>
    <property type="match status" value="1"/>
</dbReference>
<keyword evidence="4" id="KW-0547">Nucleotide-binding</keyword>
<evidence type="ECO:0000313" key="12">
    <source>
        <dbReference type="Proteomes" id="UP000008810"/>
    </source>
</evidence>